<accession>A0ABR2H8Q6</accession>
<dbReference type="SUPFAM" id="SSF46785">
    <property type="entry name" value="Winged helix' DNA-binding domain"/>
    <property type="match status" value="1"/>
</dbReference>
<evidence type="ECO:0000313" key="4">
    <source>
        <dbReference type="Proteomes" id="UP001470230"/>
    </source>
</evidence>
<dbReference type="InterPro" id="IPR050871">
    <property type="entry name" value="26S_Proteasome/COP9_Components"/>
</dbReference>
<feature type="domain" description="PCI" evidence="2">
    <location>
        <begin position="349"/>
        <end position="420"/>
    </location>
</feature>
<feature type="compositionally biased region" description="Acidic residues" evidence="1">
    <location>
        <begin position="1"/>
        <end position="34"/>
    </location>
</feature>
<name>A0ABR2H8Q6_9EUKA</name>
<comment type="caution">
    <text evidence="3">The sequence shown here is derived from an EMBL/GenBank/DDBJ whole genome shotgun (WGS) entry which is preliminary data.</text>
</comment>
<keyword evidence="4" id="KW-1185">Reference proteome</keyword>
<organism evidence="3 4">
    <name type="scientific">Tritrichomonas musculus</name>
    <dbReference type="NCBI Taxonomy" id="1915356"/>
    <lineage>
        <taxon>Eukaryota</taxon>
        <taxon>Metamonada</taxon>
        <taxon>Parabasalia</taxon>
        <taxon>Tritrichomonadida</taxon>
        <taxon>Tritrichomonadidae</taxon>
        <taxon>Tritrichomonas</taxon>
    </lineage>
</organism>
<dbReference type="PANTHER" id="PTHR10678">
    <property type="entry name" value="26S PROTEASOME NON-ATPASE REGULATORY SUBUNIT 11/COP9 SIGNALOSOME COMPLEX SUBUNIT 2"/>
    <property type="match status" value="1"/>
</dbReference>
<sequence>MSEEEEIIFDEEDQGGGGEEDGPFEGDEGDEDNTPEGKYQRAKGLLGFNDLDAIDLFYDIYCDLSADIKLQGKALKRAAITLSQTDDFERILGSLTDVFTANSEGTIDDELCSKIVRRMMANLIRNEQALTDFLDLAVEKVNKSTQLPLFVDIKLRQAELALKKADYNNVQKDLSEIEQYVGIPPDKSDRQMCQSAVRILLLKIELAEAFTQDEKAIKDYYKLITQIPDVTLNDRQKAVLTKIEGHIALHDNLFENAVKAFQTAFMLFDDSGSDKRLDCLPFLALSIMCTEDKVAMAFNDPKINPYVNHPIVAPLKQLLDQFKDNKYVKFLNLLDSAKKVFQQKAKDAEPYIKLLDKVRIFVLRNNIIEFCLSYKKLEFKFLSKELQCSVEEGRRVVFELIISRQLQALVDTDANLIIIQEIKEPSIYLENISIMLNSLSDTVKRLTKKERIQF</sequence>
<feature type="region of interest" description="Disordered" evidence="1">
    <location>
        <begin position="1"/>
        <end position="38"/>
    </location>
</feature>
<evidence type="ECO:0000259" key="2">
    <source>
        <dbReference type="Pfam" id="PF01399"/>
    </source>
</evidence>
<gene>
    <name evidence="3" type="ORF">M9Y10_025452</name>
</gene>
<reference evidence="3 4" key="1">
    <citation type="submission" date="2024-04" db="EMBL/GenBank/DDBJ databases">
        <title>Tritrichomonas musculus Genome.</title>
        <authorList>
            <person name="Alves-Ferreira E."/>
            <person name="Grigg M."/>
            <person name="Lorenzi H."/>
            <person name="Galac M."/>
        </authorList>
    </citation>
    <scope>NUCLEOTIDE SEQUENCE [LARGE SCALE GENOMIC DNA]</scope>
    <source>
        <strain evidence="3 4">EAF2021</strain>
    </source>
</reference>
<proteinExistence type="predicted"/>
<dbReference type="EMBL" id="JAPFFF010000037">
    <property type="protein sequence ID" value="KAK8842594.1"/>
    <property type="molecule type" value="Genomic_DNA"/>
</dbReference>
<dbReference type="InterPro" id="IPR000717">
    <property type="entry name" value="PCI_dom"/>
</dbReference>
<dbReference type="Pfam" id="PF01399">
    <property type="entry name" value="PCI"/>
    <property type="match status" value="1"/>
</dbReference>
<protein>
    <submittedName>
        <fullName evidence="3">COP9 signalosome complex subunit 2</fullName>
    </submittedName>
</protein>
<evidence type="ECO:0000313" key="3">
    <source>
        <dbReference type="EMBL" id="KAK8842594.1"/>
    </source>
</evidence>
<evidence type="ECO:0000256" key="1">
    <source>
        <dbReference type="SAM" id="MobiDB-lite"/>
    </source>
</evidence>
<dbReference type="Gene3D" id="1.25.40.570">
    <property type="match status" value="1"/>
</dbReference>
<dbReference type="InterPro" id="IPR036390">
    <property type="entry name" value="WH_DNA-bd_sf"/>
</dbReference>
<dbReference type="Proteomes" id="UP001470230">
    <property type="component" value="Unassembled WGS sequence"/>
</dbReference>